<evidence type="ECO:0000256" key="1">
    <source>
        <dbReference type="ARBA" id="ARBA00004571"/>
    </source>
</evidence>
<reference evidence="13 14" key="1">
    <citation type="submission" date="2018-01" db="EMBL/GenBank/DDBJ databases">
        <title>Co-occurrence of chitin degradation, pigmentation and bioactivity in marine Pseudoalteromonas.</title>
        <authorList>
            <person name="Paulsen S."/>
            <person name="Gram L."/>
            <person name="Machado H."/>
        </authorList>
    </citation>
    <scope>NUCLEOTIDE SEQUENCE [LARGE SCALE GENOMIC DNA]</scope>
    <source>
        <strain evidence="13 14">S3898</strain>
    </source>
</reference>
<dbReference type="InterPro" id="IPR036942">
    <property type="entry name" value="Beta-barrel_TonB_sf"/>
</dbReference>
<evidence type="ECO:0000256" key="4">
    <source>
        <dbReference type="ARBA" id="ARBA00022692"/>
    </source>
</evidence>
<protein>
    <submittedName>
        <fullName evidence="13">TonB-dependent receptor</fullName>
    </submittedName>
</protein>
<keyword evidence="4 8" id="KW-0812">Transmembrane</keyword>
<dbReference type="InterPro" id="IPR000531">
    <property type="entry name" value="Beta-barrel_TonB"/>
</dbReference>
<keyword evidence="10" id="KW-0732">Signal</keyword>
<evidence type="ECO:0000256" key="3">
    <source>
        <dbReference type="ARBA" id="ARBA00022452"/>
    </source>
</evidence>
<dbReference type="Pfam" id="PF00593">
    <property type="entry name" value="TonB_dep_Rec_b-barrel"/>
    <property type="match status" value="1"/>
</dbReference>
<evidence type="ECO:0000259" key="12">
    <source>
        <dbReference type="Pfam" id="PF07715"/>
    </source>
</evidence>
<dbReference type="CDD" id="cd01347">
    <property type="entry name" value="ligand_gated_channel"/>
    <property type="match status" value="1"/>
</dbReference>
<dbReference type="PANTHER" id="PTHR47234:SF2">
    <property type="entry name" value="TONB-DEPENDENT RECEPTOR"/>
    <property type="match status" value="1"/>
</dbReference>
<organism evidence="13 14">
    <name type="scientific">Pseudoalteromonas phenolica</name>
    <dbReference type="NCBI Taxonomy" id="161398"/>
    <lineage>
        <taxon>Bacteria</taxon>
        <taxon>Pseudomonadati</taxon>
        <taxon>Pseudomonadota</taxon>
        <taxon>Gammaproteobacteria</taxon>
        <taxon>Alteromonadales</taxon>
        <taxon>Pseudoalteromonadaceae</taxon>
        <taxon>Pseudoalteromonas</taxon>
    </lineage>
</organism>
<comment type="subcellular location">
    <subcellularLocation>
        <location evidence="1 8">Cell outer membrane</location>
        <topology evidence="1 8">Multi-pass membrane protein</topology>
    </subcellularLocation>
</comment>
<evidence type="ECO:0000259" key="11">
    <source>
        <dbReference type="Pfam" id="PF00593"/>
    </source>
</evidence>
<dbReference type="Gene3D" id="2.40.170.20">
    <property type="entry name" value="TonB-dependent receptor, beta-barrel domain"/>
    <property type="match status" value="1"/>
</dbReference>
<keyword evidence="5 9" id="KW-0798">TonB box</keyword>
<dbReference type="EMBL" id="PPSX01000003">
    <property type="protein sequence ID" value="RZQ55104.1"/>
    <property type="molecule type" value="Genomic_DNA"/>
</dbReference>
<evidence type="ECO:0000313" key="13">
    <source>
        <dbReference type="EMBL" id="RZQ55104.1"/>
    </source>
</evidence>
<feature type="signal peptide" evidence="10">
    <location>
        <begin position="1"/>
        <end position="24"/>
    </location>
</feature>
<accession>A0A4Q7IRU1</accession>
<feature type="chain" id="PRO_5020881081" evidence="10">
    <location>
        <begin position="25"/>
        <end position="899"/>
    </location>
</feature>
<gene>
    <name evidence="13" type="ORF">C1E23_00790</name>
</gene>
<dbReference type="PROSITE" id="PS52016">
    <property type="entry name" value="TONB_DEPENDENT_REC_3"/>
    <property type="match status" value="1"/>
</dbReference>
<keyword evidence="2 8" id="KW-0813">Transport</keyword>
<dbReference type="InterPro" id="IPR012910">
    <property type="entry name" value="Plug_dom"/>
</dbReference>
<evidence type="ECO:0000256" key="7">
    <source>
        <dbReference type="ARBA" id="ARBA00023237"/>
    </source>
</evidence>
<dbReference type="GO" id="GO:0009279">
    <property type="term" value="C:cell outer membrane"/>
    <property type="evidence" value="ECO:0007669"/>
    <property type="project" value="UniProtKB-SubCell"/>
</dbReference>
<evidence type="ECO:0000256" key="5">
    <source>
        <dbReference type="ARBA" id="ARBA00023077"/>
    </source>
</evidence>
<evidence type="ECO:0000313" key="14">
    <source>
        <dbReference type="Proteomes" id="UP000291338"/>
    </source>
</evidence>
<keyword evidence="7 8" id="KW-0998">Cell outer membrane</keyword>
<keyword evidence="13" id="KW-0675">Receptor</keyword>
<evidence type="ECO:0000256" key="9">
    <source>
        <dbReference type="RuleBase" id="RU003357"/>
    </source>
</evidence>
<feature type="domain" description="TonB-dependent receptor-like beta-barrel" evidence="11">
    <location>
        <begin position="400"/>
        <end position="864"/>
    </location>
</feature>
<evidence type="ECO:0000256" key="2">
    <source>
        <dbReference type="ARBA" id="ARBA00022448"/>
    </source>
</evidence>
<dbReference type="PANTHER" id="PTHR47234">
    <property type="match status" value="1"/>
</dbReference>
<evidence type="ECO:0000256" key="10">
    <source>
        <dbReference type="SAM" id="SignalP"/>
    </source>
</evidence>
<keyword evidence="6 8" id="KW-0472">Membrane</keyword>
<dbReference type="Gene3D" id="2.170.130.10">
    <property type="entry name" value="TonB-dependent receptor, plug domain"/>
    <property type="match status" value="1"/>
</dbReference>
<proteinExistence type="inferred from homology"/>
<evidence type="ECO:0000256" key="8">
    <source>
        <dbReference type="PROSITE-ProRule" id="PRU01360"/>
    </source>
</evidence>
<comment type="similarity">
    <text evidence="8 9">Belongs to the TonB-dependent receptor family.</text>
</comment>
<dbReference type="InterPro" id="IPR037066">
    <property type="entry name" value="Plug_dom_sf"/>
</dbReference>
<dbReference type="AlphaFoldDB" id="A0A4Q7IRU1"/>
<dbReference type="Pfam" id="PF07715">
    <property type="entry name" value="Plug"/>
    <property type="match status" value="1"/>
</dbReference>
<evidence type="ECO:0000256" key="6">
    <source>
        <dbReference type="ARBA" id="ARBA00023136"/>
    </source>
</evidence>
<dbReference type="InterPro" id="IPR039426">
    <property type="entry name" value="TonB-dep_rcpt-like"/>
</dbReference>
<dbReference type="SUPFAM" id="SSF56935">
    <property type="entry name" value="Porins"/>
    <property type="match status" value="1"/>
</dbReference>
<name>A0A4Q7IRU1_9GAMM</name>
<dbReference type="Proteomes" id="UP000291338">
    <property type="component" value="Unassembled WGS sequence"/>
</dbReference>
<feature type="domain" description="TonB-dependent receptor plug" evidence="12">
    <location>
        <begin position="46"/>
        <end position="165"/>
    </location>
</feature>
<comment type="caution">
    <text evidence="13">The sequence shown here is derived from an EMBL/GenBank/DDBJ whole genome shotgun (WGS) entry which is preliminary data.</text>
</comment>
<sequence length="899" mass="98395">MKVINKLSAVAMAVIVANSHSALANTDENKVERIEVTGSHIKRTDMEGPSPIQSLSAADLAATGSTDLIGALQKLPVSGAGTFSTQGNSSDDTANGGSSVALRGLGASSTLVLINGRRVAVSPFAKDIETSFVDLNTIPVSAVKRIDILKDGASATYGSDAVAGVINIIMRDDIDGFEVAGKISDTADGGGEEQNFTLLWGSSSDKGYHNFSLDYFKRGDVFYADRDYASTADQRFRGGNNSLSSSGIPGSIEAFKGTRTDSLGNTYTVTDAQWNGLPTKSIADDGTPVKQTIFADVWGNDKCDPGLIIGDICRYDYAPHMSLVPSTERISFNYNGVQEITDGVEGFMELSAQHASTFIQGAGSPSFTELFMSGDNPNHPLANDADHFLHGMDISMRRRTYDIGNRKKDVDSEYYRAVIGARGTYNEWDWETAYSAIRSSAVEKGFDGFPNKLRAQEAINTGRWNPFEPSTNTAEGLAFIETTTTRYGSSSMQSFDATVSGEVFELEAGAVAAAFGLEHRYEKIEDNPDSQYLRGEIFGTEATQANGDRDNTALFAEFSVPVLETLELQLALRYENYSDFGNTTDPKVAFRWVPSEDLVVRGSWGTAFRAPSLVQLHLGRTDESPSVIDKERCQITKSELDCEPYEYTAVVAGNKNLQPETSTNYNLGVVWQATEDFSIGVDYWNYDQEDLIKKIGAQKLVDCCGTDPKLVVRGPNEGSTPGRIQTIYDTFVNIGGRETDGFDLNLAYKLDTRDMGLFKFDYKLSYALNFEEQSFESDKDGNTSIVAEDLNGEYQHPQFRWTASIDWELDDVLTTLSFSHIDEYNDLADANGNKFKIDAWTTLDASVSYMGFDNLVLTAGAANLMNEEAPQAPSEWSGIDNKTHSALGRQMYAKFKYNF</sequence>
<keyword evidence="3 8" id="KW-1134">Transmembrane beta strand</keyword>